<organism evidence="1 2">
    <name type="scientific">Cudoniella acicularis</name>
    <dbReference type="NCBI Taxonomy" id="354080"/>
    <lineage>
        <taxon>Eukaryota</taxon>
        <taxon>Fungi</taxon>
        <taxon>Dikarya</taxon>
        <taxon>Ascomycota</taxon>
        <taxon>Pezizomycotina</taxon>
        <taxon>Leotiomycetes</taxon>
        <taxon>Helotiales</taxon>
        <taxon>Tricladiaceae</taxon>
        <taxon>Cudoniella</taxon>
    </lineage>
</organism>
<protein>
    <submittedName>
        <fullName evidence="1">Uncharacterized protein</fullName>
    </submittedName>
</protein>
<evidence type="ECO:0000313" key="1">
    <source>
        <dbReference type="EMBL" id="KAF4637459.1"/>
    </source>
</evidence>
<sequence length="216" mass="23332">MRLDRAHLMFPPMPSSTSPILCLVGLSSATNMLLGAIALEDITRELSNPYFDTSWRKPGRQARKLGNTTSKEVLPTITYACGSEPEKVIELLLIETHHSSTGVRKVYDLSILQKILEEMASKGGLSKLGFSTTQMFKRFSSTPSSPATVIGHNAIRVSLASSVLLASLAGYGIGKVKDAKNALIPRSQAEKPEGNIDPTNVGMTGRIKARFRSADS</sequence>
<dbReference type="Proteomes" id="UP000566819">
    <property type="component" value="Unassembled WGS sequence"/>
</dbReference>
<name>A0A8H4RWT7_9HELO</name>
<proteinExistence type="predicted"/>
<reference evidence="1 2" key="1">
    <citation type="submission" date="2020-03" db="EMBL/GenBank/DDBJ databases">
        <title>Draft Genome Sequence of Cudoniella acicularis.</title>
        <authorList>
            <person name="Buettner E."/>
            <person name="Kellner H."/>
        </authorList>
    </citation>
    <scope>NUCLEOTIDE SEQUENCE [LARGE SCALE GENOMIC DNA]</scope>
    <source>
        <strain evidence="1 2">DSM 108380</strain>
    </source>
</reference>
<dbReference type="EMBL" id="JAAMPI010000022">
    <property type="protein sequence ID" value="KAF4637459.1"/>
    <property type="molecule type" value="Genomic_DNA"/>
</dbReference>
<accession>A0A8H4RWT7</accession>
<keyword evidence="2" id="KW-1185">Reference proteome</keyword>
<comment type="caution">
    <text evidence="1">The sequence shown here is derived from an EMBL/GenBank/DDBJ whole genome shotgun (WGS) entry which is preliminary data.</text>
</comment>
<dbReference type="AlphaFoldDB" id="A0A8H4RWT7"/>
<evidence type="ECO:0000313" key="2">
    <source>
        <dbReference type="Proteomes" id="UP000566819"/>
    </source>
</evidence>
<gene>
    <name evidence="1" type="ORF">G7Y89_g625</name>
</gene>